<dbReference type="GeneID" id="54364742"/>
<organism evidence="4">
    <name type="scientific">Dissoconium aciculare CBS 342.82</name>
    <dbReference type="NCBI Taxonomy" id="1314786"/>
    <lineage>
        <taxon>Eukaryota</taxon>
        <taxon>Fungi</taxon>
        <taxon>Dikarya</taxon>
        <taxon>Ascomycota</taxon>
        <taxon>Pezizomycotina</taxon>
        <taxon>Dothideomycetes</taxon>
        <taxon>Dothideomycetidae</taxon>
        <taxon>Mycosphaerellales</taxon>
        <taxon>Dissoconiaceae</taxon>
        <taxon>Dissoconium</taxon>
    </lineage>
</organism>
<dbReference type="Proteomes" id="UP000504637">
    <property type="component" value="Unplaced"/>
</dbReference>
<evidence type="ECO:0000313" key="4">
    <source>
        <dbReference type="RefSeq" id="XP_033463646.1"/>
    </source>
</evidence>
<evidence type="ECO:0008006" key="5">
    <source>
        <dbReference type="Google" id="ProtNLM"/>
    </source>
</evidence>
<keyword evidence="2" id="KW-0732">Signal</keyword>
<keyword evidence="3" id="KW-1185">Reference proteome</keyword>
<name>A0A6J3MF61_9PEZI</name>
<reference evidence="4" key="1">
    <citation type="submission" date="2020-01" db="EMBL/GenBank/DDBJ databases">
        <authorList>
            <consortium name="DOE Joint Genome Institute"/>
            <person name="Haridas S."/>
            <person name="Albert R."/>
            <person name="Binder M."/>
            <person name="Bloem J."/>
            <person name="Labutti K."/>
            <person name="Salamov A."/>
            <person name="Andreopoulos B."/>
            <person name="Baker S.E."/>
            <person name="Barry K."/>
            <person name="Bills G."/>
            <person name="Bluhm B.H."/>
            <person name="Cannon C."/>
            <person name="Castanera R."/>
            <person name="Culley D.E."/>
            <person name="Daum C."/>
            <person name="Ezra D."/>
            <person name="Gonzalez J.B."/>
            <person name="Henrissat B."/>
            <person name="Kuo A."/>
            <person name="Liang C."/>
            <person name="Lipzen A."/>
            <person name="Lutzoni F."/>
            <person name="Magnuson J."/>
            <person name="Mondo S."/>
            <person name="Nolan M."/>
            <person name="Ohm R."/>
            <person name="Pangilinan J."/>
            <person name="Park H.-J."/>
            <person name="Ramirez L."/>
            <person name="Alfaro M."/>
            <person name="Sun H."/>
            <person name="Tritt A."/>
            <person name="Yoshinaga Y."/>
            <person name="Zwiers L.-H."/>
            <person name="Turgeon B.G."/>
            <person name="Goodwin S.B."/>
            <person name="Spatafora J.W."/>
            <person name="Crous P.W."/>
            <person name="Grigoriev I.V."/>
        </authorList>
    </citation>
    <scope>NUCLEOTIDE SEQUENCE</scope>
    <source>
        <strain evidence="4">CBS 342.82</strain>
    </source>
</reference>
<proteinExistence type="predicted"/>
<reference evidence="4" key="3">
    <citation type="submission" date="2025-08" db="UniProtKB">
        <authorList>
            <consortium name="RefSeq"/>
        </authorList>
    </citation>
    <scope>IDENTIFICATION</scope>
    <source>
        <strain evidence="4">CBS 342.82</strain>
    </source>
</reference>
<evidence type="ECO:0000256" key="1">
    <source>
        <dbReference type="SAM" id="Phobius"/>
    </source>
</evidence>
<keyword evidence="1" id="KW-0472">Membrane</keyword>
<feature type="transmembrane region" description="Helical" evidence="1">
    <location>
        <begin position="143"/>
        <end position="166"/>
    </location>
</feature>
<reference evidence="4" key="2">
    <citation type="submission" date="2020-04" db="EMBL/GenBank/DDBJ databases">
        <authorList>
            <consortium name="NCBI Genome Project"/>
        </authorList>
    </citation>
    <scope>NUCLEOTIDE SEQUENCE</scope>
    <source>
        <strain evidence="4">CBS 342.82</strain>
    </source>
</reference>
<evidence type="ECO:0000256" key="2">
    <source>
        <dbReference type="SAM" id="SignalP"/>
    </source>
</evidence>
<keyword evidence="1" id="KW-1133">Transmembrane helix</keyword>
<evidence type="ECO:0000313" key="3">
    <source>
        <dbReference type="Proteomes" id="UP000504637"/>
    </source>
</evidence>
<protein>
    <recommendedName>
        <fullName evidence="5">Copper transporter</fullName>
    </recommendedName>
</protein>
<dbReference type="AlphaFoldDB" id="A0A6J3MF61"/>
<dbReference type="RefSeq" id="XP_033463646.1">
    <property type="nucleotide sequence ID" value="XM_033606942.1"/>
</dbReference>
<gene>
    <name evidence="4" type="ORF">K489DRAFT_398862</name>
</gene>
<keyword evidence="1" id="KW-0812">Transmembrane</keyword>
<feature type="signal peptide" evidence="2">
    <location>
        <begin position="1"/>
        <end position="18"/>
    </location>
</feature>
<accession>A0A6J3MF61</accession>
<feature type="chain" id="PRO_5026878456" description="Copper transporter" evidence="2">
    <location>
        <begin position="19"/>
        <end position="188"/>
    </location>
</feature>
<sequence>MPASAGVLLLMLRAFSSCVLMCVLYGSHSTECVGWTLIARPALCCCHCSNVASTTSEHWTHTAAHAPAYHHQHLPRLLLYLPAPSALPALFLESLPVKAYGKSRATLTAAERKHPVGSRVGKHEFQTDGTSKQGQLGTAGHCAFYFMDILGAIGFLVLLELLLLFVRHARYLRFRSRLSFSTTFHSSR</sequence>